<gene>
    <name evidence="6" type="primary">hslO</name>
    <name evidence="7" type="ORF">B9O19_02004</name>
</gene>
<dbReference type="PANTHER" id="PTHR30111:SF1">
    <property type="entry name" value="33 KDA CHAPERONIN"/>
    <property type="match status" value="1"/>
</dbReference>
<reference evidence="7 8" key="1">
    <citation type="submission" date="2017-04" db="EMBL/GenBank/DDBJ databases">
        <title>Monoglobus pectinilyticus 14 draft genome.</title>
        <authorList>
            <person name="Kim C."/>
            <person name="Rosendale D.I."/>
            <person name="Kelly W.J."/>
            <person name="Tannock G.W."/>
            <person name="Patchett M.L."/>
            <person name="Jordens J.Z."/>
        </authorList>
    </citation>
    <scope>NUCLEOTIDE SEQUENCE [LARGE SCALE GENOMIC DNA]</scope>
    <source>
        <strain evidence="7 8">14</strain>
    </source>
</reference>
<comment type="subcellular location">
    <subcellularLocation>
        <location evidence="6">Cytoplasm</location>
    </subcellularLocation>
</comment>
<dbReference type="GO" id="GO:0044183">
    <property type="term" value="F:protein folding chaperone"/>
    <property type="evidence" value="ECO:0007669"/>
    <property type="project" value="TreeGrafter"/>
</dbReference>
<evidence type="ECO:0000313" key="7">
    <source>
        <dbReference type="EMBL" id="AUO20148.1"/>
    </source>
</evidence>
<dbReference type="HAMAP" id="MF_00117">
    <property type="entry name" value="HslO"/>
    <property type="match status" value="1"/>
</dbReference>
<dbReference type="RefSeq" id="WP_102366285.1">
    <property type="nucleotide sequence ID" value="NZ_CP020991.1"/>
</dbReference>
<dbReference type="AlphaFoldDB" id="A0A2K9P5V9"/>
<keyword evidence="2 6" id="KW-0862">Zinc</keyword>
<dbReference type="GO" id="GO:0005737">
    <property type="term" value="C:cytoplasm"/>
    <property type="evidence" value="ECO:0007669"/>
    <property type="project" value="UniProtKB-SubCell"/>
</dbReference>
<dbReference type="CDD" id="cd00498">
    <property type="entry name" value="Hsp33"/>
    <property type="match status" value="1"/>
</dbReference>
<feature type="disulfide bond" description="Redox-active" evidence="6">
    <location>
        <begin position="269"/>
        <end position="272"/>
    </location>
</feature>
<dbReference type="Gene3D" id="3.55.30.10">
    <property type="entry name" value="Hsp33 domain"/>
    <property type="match status" value="1"/>
</dbReference>
<comment type="function">
    <text evidence="6">Redox regulated molecular chaperone. Protects both thermally unfolding and oxidatively damaged proteins from irreversible aggregation. Plays an important role in the bacterial defense system toward oxidative stress.</text>
</comment>
<dbReference type="PANTHER" id="PTHR30111">
    <property type="entry name" value="33 KDA CHAPERONIN"/>
    <property type="match status" value="1"/>
</dbReference>
<dbReference type="EMBL" id="CP020991">
    <property type="protein sequence ID" value="AUO20148.1"/>
    <property type="molecule type" value="Genomic_DNA"/>
</dbReference>
<dbReference type="GO" id="GO:0051082">
    <property type="term" value="F:unfolded protein binding"/>
    <property type="evidence" value="ECO:0007669"/>
    <property type="project" value="UniProtKB-UniRule"/>
</dbReference>
<evidence type="ECO:0000256" key="5">
    <source>
        <dbReference type="ARBA" id="ARBA00023284"/>
    </source>
</evidence>
<organism evidence="7 8">
    <name type="scientific">Monoglobus pectinilyticus</name>
    <dbReference type="NCBI Taxonomy" id="1981510"/>
    <lineage>
        <taxon>Bacteria</taxon>
        <taxon>Bacillati</taxon>
        <taxon>Bacillota</taxon>
        <taxon>Clostridia</taxon>
        <taxon>Monoglobales</taxon>
        <taxon>Monoglobaceae</taxon>
        <taxon>Monoglobus</taxon>
    </lineage>
</organism>
<keyword evidence="4 6" id="KW-0143">Chaperone</keyword>
<keyword evidence="1 6" id="KW-0963">Cytoplasm</keyword>
<accession>A0A2K9P5V9</accession>
<feature type="disulfide bond" description="Redox-active" evidence="6">
    <location>
        <begin position="236"/>
        <end position="238"/>
    </location>
</feature>
<keyword evidence="8" id="KW-1185">Reference proteome</keyword>
<evidence type="ECO:0000256" key="4">
    <source>
        <dbReference type="ARBA" id="ARBA00023186"/>
    </source>
</evidence>
<keyword evidence="5 6" id="KW-0676">Redox-active center</keyword>
<evidence type="ECO:0000256" key="1">
    <source>
        <dbReference type="ARBA" id="ARBA00022490"/>
    </source>
</evidence>
<evidence type="ECO:0000256" key="2">
    <source>
        <dbReference type="ARBA" id="ARBA00022833"/>
    </source>
</evidence>
<evidence type="ECO:0000313" key="8">
    <source>
        <dbReference type="Proteomes" id="UP000235589"/>
    </source>
</evidence>
<dbReference type="OrthoDB" id="9776534at2"/>
<dbReference type="InterPro" id="IPR016153">
    <property type="entry name" value="Heat_shock_Hsp33_N"/>
</dbReference>
<comment type="PTM">
    <text evidence="6">Under oxidizing conditions two disulfide bonds are formed involving the reactive cysteines. Under reducing conditions zinc is bound to the reactive cysteines and the protein is inactive.</text>
</comment>
<dbReference type="NCBIfam" id="NF001033">
    <property type="entry name" value="PRK00114.1"/>
    <property type="match status" value="1"/>
</dbReference>
<dbReference type="KEGG" id="mpec:B9O19_02004"/>
<dbReference type="GeneID" id="98063380"/>
<dbReference type="Pfam" id="PF01430">
    <property type="entry name" value="HSP33"/>
    <property type="match status" value="1"/>
</dbReference>
<dbReference type="SUPFAM" id="SSF118352">
    <property type="entry name" value="HSP33 redox switch-like"/>
    <property type="match status" value="1"/>
</dbReference>
<dbReference type="SUPFAM" id="SSF64397">
    <property type="entry name" value="Hsp33 domain"/>
    <property type="match status" value="1"/>
</dbReference>
<dbReference type="InterPro" id="IPR016154">
    <property type="entry name" value="Heat_shock_Hsp33_C"/>
</dbReference>
<evidence type="ECO:0000256" key="6">
    <source>
        <dbReference type="HAMAP-Rule" id="MF_00117"/>
    </source>
</evidence>
<evidence type="ECO:0000256" key="3">
    <source>
        <dbReference type="ARBA" id="ARBA00023157"/>
    </source>
</evidence>
<dbReference type="GO" id="GO:0042026">
    <property type="term" value="P:protein refolding"/>
    <property type="evidence" value="ECO:0007669"/>
    <property type="project" value="TreeGrafter"/>
</dbReference>
<proteinExistence type="inferred from homology"/>
<protein>
    <recommendedName>
        <fullName evidence="6">33 kDa chaperonin</fullName>
    </recommendedName>
    <alternativeName>
        <fullName evidence="6">Heat shock protein 33 homolog</fullName>
        <shortName evidence="6">HSP33</shortName>
    </alternativeName>
</protein>
<dbReference type="PIRSF" id="PIRSF005261">
    <property type="entry name" value="Heat_shock_Hsp33"/>
    <property type="match status" value="1"/>
</dbReference>
<dbReference type="Gene3D" id="3.90.1280.10">
    <property type="entry name" value="HSP33 redox switch-like"/>
    <property type="match status" value="1"/>
</dbReference>
<sequence length="291" mass="31817">MDKLIKAITKDGFLRVYAVETTETVNAAQKFHTLSPVCCAALGRLMTAGLMMGAMLKGKEPSLTLQVKGDGPIGMMASVSDSMGNVKGYCANPVVDIPLREDGKLDVGTAVGQGMLGVIKDLKMREPYIGQVPLQTGEIGDDIAFYYMQSEQTPSVVALGVLVDRDYSVKCAGGYIIQVMPECDDATLTKLENSIQGLMSVTEMLDKGMSVEEMLKYVMLGFDIEILETMDVGYKCDCSKERMERAIISLGKGQIQSIIDETGEAEICCHFCDRRYTFGEEDLKKFLETAK</sequence>
<name>A0A2K9P5V9_9FIRM</name>
<comment type="similarity">
    <text evidence="6">Belongs to the HSP33 family.</text>
</comment>
<dbReference type="InterPro" id="IPR000397">
    <property type="entry name" value="Heat_shock_Hsp33"/>
</dbReference>
<dbReference type="Proteomes" id="UP000235589">
    <property type="component" value="Chromosome"/>
</dbReference>
<keyword evidence="3 6" id="KW-1015">Disulfide bond</keyword>